<dbReference type="Proteomes" id="UP000485621">
    <property type="component" value="Unassembled WGS sequence"/>
</dbReference>
<accession>A0A1V5ZJK9</accession>
<gene>
    <name evidence="1" type="ORF">BWY04_01385</name>
</gene>
<proteinExistence type="predicted"/>
<sequence length="42" mass="4957">MWLNVHNHAESIRFRTTAGGGQNTELRTMLYEILMKMKEKYG</sequence>
<dbReference type="AlphaFoldDB" id="A0A1V5ZJK9"/>
<dbReference type="EMBL" id="MWDB01000049">
    <property type="protein sequence ID" value="OQB40296.1"/>
    <property type="molecule type" value="Genomic_DNA"/>
</dbReference>
<organism evidence="1">
    <name type="scientific">candidate division CPR1 bacterium ADurb.Bin160</name>
    <dbReference type="NCBI Taxonomy" id="1852826"/>
    <lineage>
        <taxon>Bacteria</taxon>
        <taxon>candidate division CPR1</taxon>
    </lineage>
</organism>
<name>A0A1V5ZJK9_9BACT</name>
<reference evidence="1" key="1">
    <citation type="submission" date="2017-02" db="EMBL/GenBank/DDBJ databases">
        <title>Delving into the versatile metabolic prowess of the omnipresent phylum Bacteroidetes.</title>
        <authorList>
            <person name="Nobu M.K."/>
            <person name="Mei R."/>
            <person name="Narihiro T."/>
            <person name="Kuroda K."/>
            <person name="Liu W.-T."/>
        </authorList>
    </citation>
    <scope>NUCLEOTIDE SEQUENCE</scope>
    <source>
        <strain evidence="1">ADurb.Bin160</strain>
    </source>
</reference>
<evidence type="ECO:0000313" key="1">
    <source>
        <dbReference type="EMBL" id="OQB40296.1"/>
    </source>
</evidence>
<protein>
    <submittedName>
        <fullName evidence="1">Uncharacterized protein</fullName>
    </submittedName>
</protein>
<comment type="caution">
    <text evidence="1">The sequence shown here is derived from an EMBL/GenBank/DDBJ whole genome shotgun (WGS) entry which is preliminary data.</text>
</comment>